<keyword evidence="5 8" id="KW-0472">Membrane</keyword>
<organism evidence="10 11">
    <name type="scientific">Sphaerisporangium melleum</name>
    <dbReference type="NCBI Taxonomy" id="321316"/>
    <lineage>
        <taxon>Bacteria</taxon>
        <taxon>Bacillati</taxon>
        <taxon>Actinomycetota</taxon>
        <taxon>Actinomycetes</taxon>
        <taxon>Streptosporangiales</taxon>
        <taxon>Streptosporangiaceae</taxon>
        <taxon>Sphaerisporangium</taxon>
    </lineage>
</organism>
<evidence type="ECO:0000256" key="6">
    <source>
        <dbReference type="ARBA" id="ARBA00038076"/>
    </source>
</evidence>
<proteinExistence type="inferred from homology"/>
<dbReference type="InterPro" id="IPR003838">
    <property type="entry name" value="ABC3_permease_C"/>
</dbReference>
<evidence type="ECO:0000256" key="5">
    <source>
        <dbReference type="ARBA" id="ARBA00023136"/>
    </source>
</evidence>
<evidence type="ECO:0000313" key="10">
    <source>
        <dbReference type="EMBL" id="GGK70474.1"/>
    </source>
</evidence>
<evidence type="ECO:0000259" key="9">
    <source>
        <dbReference type="Pfam" id="PF02687"/>
    </source>
</evidence>
<sequence length="879" mass="91055">MSGPENDPDAAPGGGRRAGRGRGSALRAALRLSRRDARRYKGRSALVLVMIGLPVLVVTAMAVLIATFDVTPQERLDRDLGTSDARIIDSGQGRPVQQGADGGLWSVEDPKSTQEARPVTTDRLVALLPPGSKVVPVGSGRFYAGRAVDPTPVREIDLRDPLTRGLYPLRQGRFPASPDEVAVSSWLARHGAPLGSRIRLSGSGTDHRIVGVVDHPDRLDLDVVVAFPGPDAGARASEWLVDTPGPVLWKDVRRLNAEGLLVTSRAVLTGQDPATPPVIRTAGGMRAKDVAVGGLVVTMVVLEVVLLAGPAFAVGIRRRRRELALVAAQGGSARHLRSIVLADGFVLGGLATALGVAIGLAAARAAVPIVESVNGSVAGPYEVPIGYVAAVVALGLVSAVTAAVVPARRAARADVVAALAGRPAPVRVRNGLPLAGIVLVAVGFVMTLGWRVDRRILTEFGDLSLAAGAFCTMVGIVLLTPWLVRAAGRLAARLPLPFRLAARDAVRNRGRTAPAVAAVAAATAGVVAIMIGAASAEARWAHDYHPQEVHGALAVDIGEPAGERAARVRTALQDALPGVPLAEVYRPVNGEDLWGVQLADCETEEECGSPVYSGNAFRIGGPDLARYLAGRDDPEAAAALAAGKVVVFRPGAVRAGVVRLRLYGGKPRKVSVPAVEVRTARAAVTNVLLPVRTATELGLRPQLAGFVIDPGLHRVTPAEEDKVAGLAEVWRSGVRVYVEQGPQNPLGVAFLILAGAAVVLVLGGTFAATGLAVADARPDMATLGAVGAPPGMRRLVTLGQAWFIAVTGMAAGTVAGLSLGVAAMWSAAIELQSRTSVPYSPIVIPWGSMAALVVGLPLLAGLVAAAFTRARVTLPRRMT</sequence>
<dbReference type="AlphaFoldDB" id="A0A917VFH1"/>
<comment type="similarity">
    <text evidence="6">Belongs to the ABC-4 integral membrane protein family.</text>
</comment>
<feature type="domain" description="ABC3 transporter permease C-terminal" evidence="9">
    <location>
        <begin position="296"/>
        <end position="413"/>
    </location>
</feature>
<feature type="transmembrane region" description="Helical" evidence="8">
    <location>
        <begin position="748"/>
        <end position="774"/>
    </location>
</feature>
<dbReference type="EMBL" id="BMNT01000005">
    <property type="protein sequence ID" value="GGK70474.1"/>
    <property type="molecule type" value="Genomic_DNA"/>
</dbReference>
<feature type="transmembrane region" description="Helical" evidence="8">
    <location>
        <begin position="432"/>
        <end position="451"/>
    </location>
</feature>
<evidence type="ECO:0000313" key="11">
    <source>
        <dbReference type="Proteomes" id="UP000645217"/>
    </source>
</evidence>
<feature type="transmembrane region" description="Helical" evidence="8">
    <location>
        <begin position="463"/>
        <end position="484"/>
    </location>
</feature>
<name>A0A917VFH1_9ACTN</name>
<dbReference type="GO" id="GO:0005886">
    <property type="term" value="C:plasma membrane"/>
    <property type="evidence" value="ECO:0007669"/>
    <property type="project" value="UniProtKB-SubCell"/>
</dbReference>
<dbReference type="PANTHER" id="PTHR30572">
    <property type="entry name" value="MEMBRANE COMPONENT OF TRANSPORTER-RELATED"/>
    <property type="match status" value="1"/>
</dbReference>
<feature type="transmembrane region" description="Helical" evidence="8">
    <location>
        <begin position="801"/>
        <end position="826"/>
    </location>
</feature>
<dbReference type="RefSeq" id="WP_189161903.1">
    <property type="nucleotide sequence ID" value="NZ_BMNT01000005.1"/>
</dbReference>
<evidence type="ECO:0000256" key="3">
    <source>
        <dbReference type="ARBA" id="ARBA00022692"/>
    </source>
</evidence>
<accession>A0A917VFH1</accession>
<feature type="transmembrane region" description="Helical" evidence="8">
    <location>
        <begin position="344"/>
        <end position="365"/>
    </location>
</feature>
<keyword evidence="2" id="KW-1003">Cell membrane</keyword>
<comment type="subcellular location">
    <subcellularLocation>
        <location evidence="1">Cell membrane</location>
        <topology evidence="1">Multi-pass membrane protein</topology>
    </subcellularLocation>
</comment>
<dbReference type="Pfam" id="PF02687">
    <property type="entry name" value="FtsX"/>
    <property type="match status" value="2"/>
</dbReference>
<feature type="transmembrane region" description="Helical" evidence="8">
    <location>
        <begin position="290"/>
        <end position="314"/>
    </location>
</feature>
<evidence type="ECO:0000256" key="1">
    <source>
        <dbReference type="ARBA" id="ARBA00004651"/>
    </source>
</evidence>
<dbReference type="Proteomes" id="UP000645217">
    <property type="component" value="Unassembled WGS sequence"/>
</dbReference>
<comment type="caution">
    <text evidence="10">The sequence shown here is derived from an EMBL/GenBank/DDBJ whole genome shotgun (WGS) entry which is preliminary data.</text>
</comment>
<feature type="transmembrane region" description="Helical" evidence="8">
    <location>
        <begin position="385"/>
        <end position="405"/>
    </location>
</feature>
<evidence type="ECO:0000256" key="4">
    <source>
        <dbReference type="ARBA" id="ARBA00022989"/>
    </source>
</evidence>
<keyword evidence="3 8" id="KW-0812">Transmembrane</keyword>
<evidence type="ECO:0000256" key="7">
    <source>
        <dbReference type="SAM" id="MobiDB-lite"/>
    </source>
</evidence>
<keyword evidence="11" id="KW-1185">Reference proteome</keyword>
<gene>
    <name evidence="10" type="ORF">GCM10007964_11720</name>
</gene>
<evidence type="ECO:0000256" key="2">
    <source>
        <dbReference type="ARBA" id="ARBA00022475"/>
    </source>
</evidence>
<feature type="domain" description="ABC3 transporter permease C-terminal" evidence="9">
    <location>
        <begin position="752"/>
        <end position="867"/>
    </location>
</feature>
<reference evidence="10" key="2">
    <citation type="submission" date="2020-09" db="EMBL/GenBank/DDBJ databases">
        <authorList>
            <person name="Sun Q."/>
            <person name="Ohkuma M."/>
        </authorList>
    </citation>
    <scope>NUCLEOTIDE SEQUENCE</scope>
    <source>
        <strain evidence="10">JCM 13064</strain>
    </source>
</reference>
<feature type="transmembrane region" description="Helical" evidence="8">
    <location>
        <begin position="45"/>
        <end position="68"/>
    </location>
</feature>
<dbReference type="PANTHER" id="PTHR30572:SF4">
    <property type="entry name" value="ABC TRANSPORTER PERMEASE YTRF"/>
    <property type="match status" value="1"/>
</dbReference>
<dbReference type="InterPro" id="IPR050250">
    <property type="entry name" value="Macrolide_Exporter_MacB"/>
</dbReference>
<feature type="transmembrane region" description="Helical" evidence="8">
    <location>
        <begin position="513"/>
        <end position="534"/>
    </location>
</feature>
<feature type="transmembrane region" description="Helical" evidence="8">
    <location>
        <begin position="846"/>
        <end position="868"/>
    </location>
</feature>
<dbReference type="GO" id="GO:0022857">
    <property type="term" value="F:transmembrane transporter activity"/>
    <property type="evidence" value="ECO:0007669"/>
    <property type="project" value="TreeGrafter"/>
</dbReference>
<feature type="region of interest" description="Disordered" evidence="7">
    <location>
        <begin position="86"/>
        <end position="116"/>
    </location>
</feature>
<evidence type="ECO:0000256" key="8">
    <source>
        <dbReference type="SAM" id="Phobius"/>
    </source>
</evidence>
<reference evidence="10" key="1">
    <citation type="journal article" date="2014" name="Int. J. Syst. Evol. Microbiol.">
        <title>Complete genome sequence of Corynebacterium casei LMG S-19264T (=DSM 44701T), isolated from a smear-ripened cheese.</title>
        <authorList>
            <consortium name="US DOE Joint Genome Institute (JGI-PGF)"/>
            <person name="Walter F."/>
            <person name="Albersmeier A."/>
            <person name="Kalinowski J."/>
            <person name="Ruckert C."/>
        </authorList>
    </citation>
    <scope>NUCLEOTIDE SEQUENCE</scope>
    <source>
        <strain evidence="10">JCM 13064</strain>
    </source>
</reference>
<protein>
    <recommendedName>
        <fullName evidence="9">ABC3 transporter permease C-terminal domain-containing protein</fullName>
    </recommendedName>
</protein>
<feature type="region of interest" description="Disordered" evidence="7">
    <location>
        <begin position="1"/>
        <end position="25"/>
    </location>
</feature>
<keyword evidence="4 8" id="KW-1133">Transmembrane helix</keyword>